<evidence type="ECO:0000256" key="1">
    <source>
        <dbReference type="SAM" id="MobiDB-lite"/>
    </source>
</evidence>
<dbReference type="GeneID" id="43603225"/>
<protein>
    <submittedName>
        <fullName evidence="2">Uncharacterized protein</fullName>
    </submittedName>
</protein>
<evidence type="ECO:0000313" key="2">
    <source>
        <dbReference type="EMBL" id="RDL30498.1"/>
    </source>
</evidence>
<gene>
    <name evidence="2" type="ORF">BP5553_10376</name>
</gene>
<proteinExistence type="predicted"/>
<organism evidence="2 3">
    <name type="scientific">Venustampulla echinocandica</name>
    <dbReference type="NCBI Taxonomy" id="2656787"/>
    <lineage>
        <taxon>Eukaryota</taxon>
        <taxon>Fungi</taxon>
        <taxon>Dikarya</taxon>
        <taxon>Ascomycota</taxon>
        <taxon>Pezizomycotina</taxon>
        <taxon>Leotiomycetes</taxon>
        <taxon>Helotiales</taxon>
        <taxon>Pleuroascaceae</taxon>
        <taxon>Venustampulla</taxon>
    </lineage>
</organism>
<dbReference type="EMBL" id="NPIC01000015">
    <property type="protein sequence ID" value="RDL30498.1"/>
    <property type="molecule type" value="Genomic_DNA"/>
</dbReference>
<sequence>MDLERIIANGPANIPESPSGEGQAVENIDELVASDGDLVRTDDVDLTTARQLGELQIKPERGVWRTDGSLLVNLLEASEVERVTKKYMRKRFRPFDTPFNPLVPRTCFQAVTADGTNTVILISEDDIGINNQLVAFEPMSDVGPSTGRAKGGRRQQAMAYEVQPPS</sequence>
<dbReference type="OrthoDB" id="4227485at2759"/>
<dbReference type="RefSeq" id="XP_031865023.1">
    <property type="nucleotide sequence ID" value="XM_032018999.1"/>
</dbReference>
<comment type="caution">
    <text evidence="2">The sequence shown here is derived from an EMBL/GenBank/DDBJ whole genome shotgun (WGS) entry which is preliminary data.</text>
</comment>
<dbReference type="STRING" id="2656787.A0A370TA00"/>
<dbReference type="AlphaFoldDB" id="A0A370TA00"/>
<keyword evidence="3" id="KW-1185">Reference proteome</keyword>
<name>A0A370TA00_9HELO</name>
<feature type="region of interest" description="Disordered" evidence="1">
    <location>
        <begin position="140"/>
        <end position="166"/>
    </location>
</feature>
<accession>A0A370TA00</accession>
<evidence type="ECO:0000313" key="3">
    <source>
        <dbReference type="Proteomes" id="UP000254866"/>
    </source>
</evidence>
<reference evidence="2 3" key="1">
    <citation type="journal article" date="2018" name="IMA Fungus">
        <title>IMA Genome-F 9: Draft genome sequence of Annulohypoxylon stygium, Aspergillus mulundensis, Berkeleyomyces basicola (syn. Thielaviopsis basicola), Ceratocystis smalleyi, two Cercospora beticola strains, Coleophoma cylindrospora, Fusarium fracticaudum, Phialophora cf. hyalina, and Morchella septimelata.</title>
        <authorList>
            <person name="Wingfield B.D."/>
            <person name="Bills G.F."/>
            <person name="Dong Y."/>
            <person name="Huang W."/>
            <person name="Nel W.J."/>
            <person name="Swalarsk-Parry B.S."/>
            <person name="Vaghefi N."/>
            <person name="Wilken P.M."/>
            <person name="An Z."/>
            <person name="de Beer Z.W."/>
            <person name="De Vos L."/>
            <person name="Chen L."/>
            <person name="Duong T.A."/>
            <person name="Gao Y."/>
            <person name="Hammerbacher A."/>
            <person name="Kikkert J.R."/>
            <person name="Li Y."/>
            <person name="Li H."/>
            <person name="Li K."/>
            <person name="Li Q."/>
            <person name="Liu X."/>
            <person name="Ma X."/>
            <person name="Naidoo K."/>
            <person name="Pethybridge S.J."/>
            <person name="Sun J."/>
            <person name="Steenkamp E.T."/>
            <person name="van der Nest M.A."/>
            <person name="van Wyk S."/>
            <person name="Wingfield M.J."/>
            <person name="Xiong C."/>
            <person name="Yue Q."/>
            <person name="Zhang X."/>
        </authorList>
    </citation>
    <scope>NUCLEOTIDE SEQUENCE [LARGE SCALE GENOMIC DNA]</scope>
    <source>
        <strain evidence="2 3">BP 5553</strain>
    </source>
</reference>
<dbReference type="Proteomes" id="UP000254866">
    <property type="component" value="Unassembled WGS sequence"/>
</dbReference>